<protein>
    <submittedName>
        <fullName evidence="2">Uncharacterized protein</fullName>
    </submittedName>
</protein>
<feature type="region of interest" description="Disordered" evidence="1">
    <location>
        <begin position="244"/>
        <end position="266"/>
    </location>
</feature>
<feature type="region of interest" description="Disordered" evidence="1">
    <location>
        <begin position="1"/>
        <end position="35"/>
    </location>
</feature>
<reference evidence="3" key="1">
    <citation type="journal article" date="2014" name="Proc. Natl. Acad. Sci. U.S.A.">
        <title>Extensive sampling of basidiomycete genomes demonstrates inadequacy of the white-rot/brown-rot paradigm for wood decay fungi.</title>
        <authorList>
            <person name="Riley R."/>
            <person name="Salamov A.A."/>
            <person name="Brown D.W."/>
            <person name="Nagy L.G."/>
            <person name="Floudas D."/>
            <person name="Held B.W."/>
            <person name="Levasseur A."/>
            <person name="Lombard V."/>
            <person name="Morin E."/>
            <person name="Otillar R."/>
            <person name="Lindquist E.A."/>
            <person name="Sun H."/>
            <person name="LaButti K.M."/>
            <person name="Schmutz J."/>
            <person name="Jabbour D."/>
            <person name="Luo H."/>
            <person name="Baker S.E."/>
            <person name="Pisabarro A.G."/>
            <person name="Walton J.D."/>
            <person name="Blanchette R.A."/>
            <person name="Henrissat B."/>
            <person name="Martin F."/>
            <person name="Cullen D."/>
            <person name="Hibbett D.S."/>
            <person name="Grigoriev I.V."/>
        </authorList>
    </citation>
    <scope>NUCLEOTIDE SEQUENCE [LARGE SCALE GENOMIC DNA]</scope>
    <source>
        <strain evidence="3">CBS 339.88</strain>
    </source>
</reference>
<sequence>MDRSTFPGVQTALGGRRDHTSSTTSNNKHGPITTTPLLQALPSASTWLTQPRIRLHNRHGPPSHLVNVIKQPHQHIHHLGHRVDTATTTDASASTVDVVDAFITAYDTDAAPQPPLRTPQVPLTAPPPQRCCRGHAASTTSNDVHADPHGRRRHTATTSNLDATDGDNTTLPLPLMSARMIRFYPRRPSSPTTMADHVSAPSNLAFFPSPVALRVLLPSNHIPVPVSMLPSHNIMFAATTQQGHLAHPPSTSEELPPEGTDTQQGLDVGTHRVGVAGIVYAAGPRKGPWDAVPQWPPLPPVSWLMQVCV</sequence>
<name>A0A067SQ67_GALM3</name>
<feature type="compositionally biased region" description="Polar residues" evidence="1">
    <location>
        <begin position="244"/>
        <end position="253"/>
    </location>
</feature>
<accession>A0A067SQ67</accession>
<evidence type="ECO:0000313" key="2">
    <source>
        <dbReference type="EMBL" id="KDR69839.1"/>
    </source>
</evidence>
<organism evidence="2 3">
    <name type="scientific">Galerina marginata (strain CBS 339.88)</name>
    <dbReference type="NCBI Taxonomy" id="685588"/>
    <lineage>
        <taxon>Eukaryota</taxon>
        <taxon>Fungi</taxon>
        <taxon>Dikarya</taxon>
        <taxon>Basidiomycota</taxon>
        <taxon>Agaricomycotina</taxon>
        <taxon>Agaricomycetes</taxon>
        <taxon>Agaricomycetidae</taxon>
        <taxon>Agaricales</taxon>
        <taxon>Agaricineae</taxon>
        <taxon>Strophariaceae</taxon>
        <taxon>Galerina</taxon>
    </lineage>
</organism>
<evidence type="ECO:0000313" key="3">
    <source>
        <dbReference type="Proteomes" id="UP000027222"/>
    </source>
</evidence>
<feature type="compositionally biased region" description="Polar residues" evidence="1">
    <location>
        <begin position="21"/>
        <end position="35"/>
    </location>
</feature>
<keyword evidence="3" id="KW-1185">Reference proteome</keyword>
<dbReference type="EMBL" id="KL142400">
    <property type="protein sequence ID" value="KDR69839.1"/>
    <property type="molecule type" value="Genomic_DNA"/>
</dbReference>
<feature type="region of interest" description="Disordered" evidence="1">
    <location>
        <begin position="134"/>
        <end position="172"/>
    </location>
</feature>
<evidence type="ECO:0000256" key="1">
    <source>
        <dbReference type="SAM" id="MobiDB-lite"/>
    </source>
</evidence>
<proteinExistence type="predicted"/>
<feature type="compositionally biased region" description="Polar residues" evidence="1">
    <location>
        <begin position="156"/>
        <end position="171"/>
    </location>
</feature>
<dbReference type="AlphaFoldDB" id="A0A067SQ67"/>
<gene>
    <name evidence="2" type="ORF">GALMADRAFT_160313</name>
</gene>
<dbReference type="HOGENOM" id="CLU_900304_0_0_1"/>
<dbReference type="Proteomes" id="UP000027222">
    <property type="component" value="Unassembled WGS sequence"/>
</dbReference>